<dbReference type="EMBL" id="JANFNG010000003">
    <property type="protein sequence ID" value="MCQ4080389.1"/>
    <property type="molecule type" value="Genomic_DNA"/>
</dbReference>
<proteinExistence type="predicted"/>
<comment type="caution">
    <text evidence="2">The sequence shown here is derived from an EMBL/GenBank/DDBJ whole genome shotgun (WGS) entry which is preliminary data.</text>
</comment>
<gene>
    <name evidence="2" type="ORF">NGB36_07200</name>
</gene>
<dbReference type="Proteomes" id="UP001057702">
    <property type="component" value="Unassembled WGS sequence"/>
</dbReference>
<feature type="region of interest" description="Disordered" evidence="1">
    <location>
        <begin position="116"/>
        <end position="139"/>
    </location>
</feature>
<sequence length="139" mass="14739">MREPGAVRRIRRCAAGSGHELGDAGGPLLFAGAAVLATLSGGFPAYGAYIVESAYPDVFLGDQQQRTDDANRYFAPGASREERLRICAPTTCGGFSRLPTTGAWYRPTLPCSGWQPAPTARSCSTSSADPLTRLSAERQ</sequence>
<accession>A0ABT1PRT8</accession>
<protein>
    <submittedName>
        <fullName evidence="2">Uncharacterized protein</fullName>
    </submittedName>
</protein>
<name>A0ABT1PRT8_9ACTN</name>
<organism evidence="2 3">
    <name type="scientific">Streptomyces humicola</name>
    <dbReference type="NCBI Taxonomy" id="2953240"/>
    <lineage>
        <taxon>Bacteria</taxon>
        <taxon>Bacillati</taxon>
        <taxon>Actinomycetota</taxon>
        <taxon>Actinomycetes</taxon>
        <taxon>Kitasatosporales</taxon>
        <taxon>Streptomycetaceae</taxon>
        <taxon>Streptomyces</taxon>
    </lineage>
</organism>
<keyword evidence="3" id="KW-1185">Reference proteome</keyword>
<evidence type="ECO:0000313" key="2">
    <source>
        <dbReference type="EMBL" id="MCQ4080389.1"/>
    </source>
</evidence>
<reference evidence="2" key="1">
    <citation type="submission" date="2022-06" db="EMBL/GenBank/DDBJ databases">
        <title>Draft genome sequence of Streptomyces sp. RB6PN25 isolated from peat swamp forest in Thailand.</title>
        <authorList>
            <person name="Duangmal K."/>
            <person name="Klaysubun C."/>
        </authorList>
    </citation>
    <scope>NUCLEOTIDE SEQUENCE</scope>
    <source>
        <strain evidence="2">RB6PN25</strain>
    </source>
</reference>
<dbReference type="RefSeq" id="WP_255919286.1">
    <property type="nucleotide sequence ID" value="NZ_JANFNG010000003.1"/>
</dbReference>
<evidence type="ECO:0000313" key="3">
    <source>
        <dbReference type="Proteomes" id="UP001057702"/>
    </source>
</evidence>
<evidence type="ECO:0000256" key="1">
    <source>
        <dbReference type="SAM" id="MobiDB-lite"/>
    </source>
</evidence>